<feature type="region of interest" description="Disordered" evidence="1">
    <location>
        <begin position="205"/>
        <end position="224"/>
    </location>
</feature>
<gene>
    <name evidence="2" type="ORF">N0V91_005077</name>
</gene>
<dbReference type="Proteomes" id="UP001140510">
    <property type="component" value="Unassembled WGS sequence"/>
</dbReference>
<evidence type="ECO:0000256" key="1">
    <source>
        <dbReference type="SAM" id="MobiDB-lite"/>
    </source>
</evidence>
<reference evidence="2" key="1">
    <citation type="submission" date="2022-10" db="EMBL/GenBank/DDBJ databases">
        <title>Tapping the CABI collections for fungal endophytes: first genome assemblies for Collariella, Neodidymelliopsis, Ascochyta clinopodiicola, Didymella pomorum, Didymosphaeria variabile, Neocosmospora piperis and Neocucurbitaria cava.</title>
        <authorList>
            <person name="Hill R."/>
        </authorList>
    </citation>
    <scope>NUCLEOTIDE SEQUENCE</scope>
    <source>
        <strain evidence="2">IMI 355091</strain>
    </source>
</reference>
<keyword evidence="3" id="KW-1185">Reference proteome</keyword>
<dbReference type="OrthoDB" id="3786249at2759"/>
<accession>A0A9W8ZDL1</accession>
<dbReference type="EMBL" id="JAPEVA010000032">
    <property type="protein sequence ID" value="KAJ4405770.1"/>
    <property type="molecule type" value="Genomic_DNA"/>
</dbReference>
<sequence length="286" mass="32937">MRFLTLDDCSDSELHCVYHDPERTVTVLHPRTACSQQLYAPVEDAHAQFATFHTRRPNQTHSRRLQLSGVVANRLLGIAVAEAEAAAADLHGTDAAQPEVNRDLIGWHLINVRSIIPHREVLDEEEHIQSIVPLPSPWSWPQDAVYREARRGYTTYLTEGLIEHLDQYILVKNEEEEVFNRSNLPRFEKLDLRAFLRKRIERPGENGEWNGGPTTPIEELGSPLVSPGEKKVRLCAKKKCVRIDEEEATVNQEIVEDNEWKTASKLREVARRKKRSTMIWDLQRRS</sequence>
<comment type="caution">
    <text evidence="2">The sequence shown here is derived from an EMBL/GenBank/DDBJ whole genome shotgun (WGS) entry which is preliminary data.</text>
</comment>
<name>A0A9W8ZDL1_9PLEO</name>
<proteinExistence type="predicted"/>
<dbReference type="AlphaFoldDB" id="A0A9W8ZDL1"/>
<protein>
    <submittedName>
        <fullName evidence="2">Uncharacterized protein</fullName>
    </submittedName>
</protein>
<evidence type="ECO:0000313" key="2">
    <source>
        <dbReference type="EMBL" id="KAJ4405770.1"/>
    </source>
</evidence>
<evidence type="ECO:0000313" key="3">
    <source>
        <dbReference type="Proteomes" id="UP001140510"/>
    </source>
</evidence>
<organism evidence="2 3">
    <name type="scientific">Didymella pomorum</name>
    <dbReference type="NCBI Taxonomy" id="749634"/>
    <lineage>
        <taxon>Eukaryota</taxon>
        <taxon>Fungi</taxon>
        <taxon>Dikarya</taxon>
        <taxon>Ascomycota</taxon>
        <taxon>Pezizomycotina</taxon>
        <taxon>Dothideomycetes</taxon>
        <taxon>Pleosporomycetidae</taxon>
        <taxon>Pleosporales</taxon>
        <taxon>Pleosporineae</taxon>
        <taxon>Didymellaceae</taxon>
        <taxon>Didymella</taxon>
    </lineage>
</organism>